<name>A0ABW4ANP5_9ACTN</name>
<feature type="domain" description="DUF4190" evidence="2">
    <location>
        <begin position="18"/>
        <end position="76"/>
    </location>
</feature>
<evidence type="ECO:0000313" key="5">
    <source>
        <dbReference type="Proteomes" id="UP001597183"/>
    </source>
</evidence>
<reference evidence="5" key="1">
    <citation type="journal article" date="2019" name="Int. J. Syst. Evol. Microbiol.">
        <title>The Global Catalogue of Microorganisms (GCM) 10K type strain sequencing project: providing services to taxonomists for standard genome sequencing and annotation.</title>
        <authorList>
            <consortium name="The Broad Institute Genomics Platform"/>
            <consortium name="The Broad Institute Genome Sequencing Center for Infectious Disease"/>
            <person name="Wu L."/>
            <person name="Ma J."/>
        </authorList>
    </citation>
    <scope>NUCLEOTIDE SEQUENCE [LARGE SCALE GENOMIC DNA]</scope>
    <source>
        <strain evidence="5">CCM 7526</strain>
    </source>
</reference>
<keyword evidence="1" id="KW-0812">Transmembrane</keyword>
<evidence type="ECO:0000259" key="2">
    <source>
        <dbReference type="Pfam" id="PF13828"/>
    </source>
</evidence>
<evidence type="ECO:0000313" key="4">
    <source>
        <dbReference type="EMBL" id="MFD1372179.1"/>
    </source>
</evidence>
<feature type="domain" description="Septum formation-related" evidence="3">
    <location>
        <begin position="98"/>
        <end position="167"/>
    </location>
</feature>
<gene>
    <name evidence="4" type="ORF">ACFQ5G_43225</name>
</gene>
<dbReference type="Pfam" id="PF13845">
    <property type="entry name" value="Septum_form"/>
    <property type="match status" value="1"/>
</dbReference>
<comment type="caution">
    <text evidence="4">The sequence shown here is derived from an EMBL/GenBank/DDBJ whole genome shotgun (WGS) entry which is preliminary data.</text>
</comment>
<protein>
    <submittedName>
        <fullName evidence="4">DUF4190 domain-containing protein</fullName>
    </submittedName>
</protein>
<feature type="transmembrane region" description="Helical" evidence="1">
    <location>
        <begin position="20"/>
        <end position="47"/>
    </location>
</feature>
<dbReference type="Pfam" id="PF13828">
    <property type="entry name" value="DUF4190"/>
    <property type="match status" value="1"/>
</dbReference>
<evidence type="ECO:0000256" key="1">
    <source>
        <dbReference type="SAM" id="Phobius"/>
    </source>
</evidence>
<accession>A0ABW4ANP5</accession>
<evidence type="ECO:0000259" key="3">
    <source>
        <dbReference type="Pfam" id="PF13845"/>
    </source>
</evidence>
<proteinExistence type="predicted"/>
<sequence>MGTFQGPQPMVASGPNGLAIGALVASICGGLGLGTILGFVLGISALVQIRRRPQKGFGLAVAALVISSITLVISIIGITGYIFDEMRNRAAGIEAVETTELKPGDCISSLDESSAVYDMPVVPCDKPHKAEVYHVFRFPAGAYPGEKAVEEESDERCGTAYEPYDTPENEDLEIYYLYPENAAGWNDDRSVLCIVAAPVTPRTKSIMK</sequence>
<dbReference type="Proteomes" id="UP001597183">
    <property type="component" value="Unassembled WGS sequence"/>
</dbReference>
<keyword evidence="1" id="KW-1133">Transmembrane helix</keyword>
<dbReference type="RefSeq" id="WP_317796382.1">
    <property type="nucleotide sequence ID" value="NZ_AP028461.1"/>
</dbReference>
<dbReference type="InterPro" id="IPR026004">
    <property type="entry name" value="Septum_form"/>
</dbReference>
<keyword evidence="1" id="KW-0472">Membrane</keyword>
<dbReference type="EMBL" id="JBHTMK010000055">
    <property type="protein sequence ID" value="MFD1372179.1"/>
    <property type="molecule type" value="Genomic_DNA"/>
</dbReference>
<feature type="transmembrane region" description="Helical" evidence="1">
    <location>
        <begin position="59"/>
        <end position="83"/>
    </location>
</feature>
<dbReference type="InterPro" id="IPR025241">
    <property type="entry name" value="DUF4190"/>
</dbReference>
<organism evidence="4 5">
    <name type="scientific">Actinoplanes sichuanensis</name>
    <dbReference type="NCBI Taxonomy" id="512349"/>
    <lineage>
        <taxon>Bacteria</taxon>
        <taxon>Bacillati</taxon>
        <taxon>Actinomycetota</taxon>
        <taxon>Actinomycetes</taxon>
        <taxon>Micromonosporales</taxon>
        <taxon>Micromonosporaceae</taxon>
        <taxon>Actinoplanes</taxon>
    </lineage>
</organism>
<keyword evidence="5" id="KW-1185">Reference proteome</keyword>